<organism evidence="1 2">
    <name type="scientific">Caenorhabditis japonica</name>
    <dbReference type="NCBI Taxonomy" id="281687"/>
    <lineage>
        <taxon>Eukaryota</taxon>
        <taxon>Metazoa</taxon>
        <taxon>Ecdysozoa</taxon>
        <taxon>Nematoda</taxon>
        <taxon>Chromadorea</taxon>
        <taxon>Rhabditida</taxon>
        <taxon>Rhabditina</taxon>
        <taxon>Rhabditomorpha</taxon>
        <taxon>Rhabditoidea</taxon>
        <taxon>Rhabditidae</taxon>
        <taxon>Peloderinae</taxon>
        <taxon>Caenorhabditis</taxon>
    </lineage>
</organism>
<reference evidence="1" key="2">
    <citation type="submission" date="2022-06" db="UniProtKB">
        <authorList>
            <consortium name="EnsemblMetazoa"/>
        </authorList>
    </citation>
    <scope>IDENTIFICATION</scope>
    <source>
        <strain evidence="1">DF5081</strain>
    </source>
</reference>
<dbReference type="Proteomes" id="UP000005237">
    <property type="component" value="Unassembled WGS sequence"/>
</dbReference>
<sequence length="73" mass="8389">MARIFARSESAFYLGSLQNKVCAEPHSSVEALKKKLLEEWEKLTDEYLRVTVAAYPRRLQVVIILMDAESNKC</sequence>
<dbReference type="Gene3D" id="3.30.420.10">
    <property type="entry name" value="Ribonuclease H-like superfamily/Ribonuclease H"/>
    <property type="match status" value="1"/>
</dbReference>
<name>A0A8R1EVL1_CAEJA</name>
<accession>A0A8R1EVL1</accession>
<dbReference type="AlphaFoldDB" id="A0A8R1EVL1"/>
<reference evidence="2" key="1">
    <citation type="submission" date="2010-08" db="EMBL/GenBank/DDBJ databases">
        <authorList>
            <consortium name="Caenorhabditis japonica Sequencing Consortium"/>
            <person name="Wilson R.K."/>
        </authorList>
    </citation>
    <scope>NUCLEOTIDE SEQUENCE [LARGE SCALE GENOMIC DNA]</scope>
    <source>
        <strain evidence="2">DF5081</strain>
    </source>
</reference>
<evidence type="ECO:0000313" key="1">
    <source>
        <dbReference type="EnsemblMetazoa" id="CJA43095.1"/>
    </source>
</evidence>
<dbReference type="InterPro" id="IPR036397">
    <property type="entry name" value="RNaseH_sf"/>
</dbReference>
<protein>
    <submittedName>
        <fullName evidence="1">Uncharacterized protein</fullName>
    </submittedName>
</protein>
<keyword evidence="2" id="KW-1185">Reference proteome</keyword>
<dbReference type="GO" id="GO:0003676">
    <property type="term" value="F:nucleic acid binding"/>
    <property type="evidence" value="ECO:0007669"/>
    <property type="project" value="InterPro"/>
</dbReference>
<dbReference type="EnsemblMetazoa" id="CJA43095.1">
    <property type="protein sequence ID" value="CJA43095.1"/>
    <property type="gene ID" value="WBGene00218943"/>
</dbReference>
<evidence type="ECO:0000313" key="2">
    <source>
        <dbReference type="Proteomes" id="UP000005237"/>
    </source>
</evidence>
<proteinExistence type="predicted"/>